<comment type="caution">
    <text evidence="3">The sequence shown here is derived from an EMBL/GenBank/DDBJ whole genome shotgun (WGS) entry which is preliminary data.</text>
</comment>
<dbReference type="EMBL" id="JPWA01000001">
    <property type="protein sequence ID" value="RCK07575.1"/>
    <property type="molecule type" value="Genomic_DNA"/>
</dbReference>
<dbReference type="InterPro" id="IPR027417">
    <property type="entry name" value="P-loop_NTPase"/>
</dbReference>
<keyword evidence="1" id="KW-0175">Coiled coil</keyword>
<dbReference type="Pfam" id="PF13558">
    <property type="entry name" value="SbcC_Walker_B"/>
    <property type="match status" value="1"/>
</dbReference>
<dbReference type="AlphaFoldDB" id="A0A367UGZ0"/>
<dbReference type="PANTHER" id="PTHR32182:SF0">
    <property type="entry name" value="DNA REPLICATION AND REPAIR PROTEIN RECF"/>
    <property type="match status" value="1"/>
</dbReference>
<dbReference type="GO" id="GO:0006302">
    <property type="term" value="P:double-strand break repair"/>
    <property type="evidence" value="ECO:0007669"/>
    <property type="project" value="TreeGrafter"/>
</dbReference>
<feature type="coiled-coil region" evidence="1">
    <location>
        <begin position="447"/>
        <end position="481"/>
    </location>
</feature>
<evidence type="ECO:0000313" key="4">
    <source>
        <dbReference type="Proteomes" id="UP000252419"/>
    </source>
</evidence>
<sequence length="1183" mass="134042">MIRIKKLILVNWHSFGLKTIPLEGNVAILGENQAGKSTIMDGLQVLLSGGNSKYYRLNKASDATRSTSDRTVADYCLGRTSPNKVMRESARTYLVAVFEDDLGRRPPVSIGLFYDVSKGHERTISPDARFVCPGLALDERMFVETSDTSQKMVKDWDDVRTQINAMCAEKGTSLGSYREKADDFIANYMHLVGTPGDNIEPARMLRALIRGIAFSNMNSADDFVRNFLLSENHVSISGVRSSIQTYRKMADTAKMLEDRLIALDAMEPDLKEFVEHEQDIECLRYLSKRFEMMDVIVPLRKHRLASIKAATELERIEDEIAQIQGEISIIEDNLKDVNDQIEPHNERLRAQNLRDQREHLVQQKAQLVTEVSNFADYVEAAARLLENENAKDLESFPVVRDTLTSLNETLGGAIRYNWPEDPVAVDALIKNLKENAAPVLNYLEVCRDEHNKDKGNAKDELKELEERIRNAENNVVSLPAEVADLRNLLQSEGLNPQILFELVDLKEDKTEWRNSVEGMLGPDRYAFFVEPHHVERAIKRMRAERKRFPRTRIARTDKLQEKTSDIEPGTLASVLRCENDIVAAFVNMRLGKIRLAEDQEALKQPGRAIMTDGTYDDGIVIQNKYTDEVVLGRGAAALSLVKLKQMEGPLRDRVKHESVQQLRYDGLIKRLRKVSLDVDVAFSLTDKVNKLSDFSARISAIDEQLERSANEVAPELREKKRLLELQLTEFKEDYTSTLLKKGGVTKVFEAATEALKGPDGLPVWTKEKGLRGWHKEVWAGYRETVSTAVTAKTKVQGRHTVRHRSKSDGRHHALERLEDIEDVVAKSLRKTRDQYDKGLLLQGEIKDKVFGAVRRYVSRFQLTKPFDDQASISRVVVNWHAEEVRRIRDDELINYKEQAEEAADEAQRLFLNHTFEELRGRFSLMDLEIESVNKGLDKHTLTREKYSVVKDTRADFEPVVSLLRAGSVSALELDETSLFYGEISASNPHKEGIERLRALLLDEDLDVEAFEDYRNYFVFDLEMKNVETGERVRQSVRLANGSGGELQAPFYVTIGIGLASIFHGVRRASLDDPHRGFGIALFDEAFSNLDANNAVEVCDFLSGIGLQVIAAAPGDRRNTMSEVMNSIVTVTKVQNTSHVTQAVIKPLARKALRDINPRYLSPEQLEANFENDQRAKETDVLVD</sequence>
<proteinExistence type="predicted"/>
<dbReference type="Gene3D" id="3.40.50.300">
    <property type="entry name" value="P-loop containing nucleotide triphosphate hydrolases"/>
    <property type="match status" value="2"/>
</dbReference>
<accession>A0A367UGZ0</accession>
<dbReference type="PANTHER" id="PTHR32182">
    <property type="entry name" value="DNA REPLICATION AND REPAIR PROTEIN RECF"/>
    <property type="match status" value="1"/>
</dbReference>
<evidence type="ECO:0000256" key="2">
    <source>
        <dbReference type="SAM" id="MobiDB-lite"/>
    </source>
</evidence>
<dbReference type="RefSeq" id="WP_114120028.1">
    <property type="nucleotide sequence ID" value="NZ_JPWA01000001.1"/>
</dbReference>
<dbReference type="Pfam" id="PF13555">
    <property type="entry name" value="AAA_29"/>
    <property type="match status" value="1"/>
</dbReference>
<dbReference type="GO" id="GO:0000731">
    <property type="term" value="P:DNA synthesis involved in DNA repair"/>
    <property type="evidence" value="ECO:0007669"/>
    <property type="project" value="TreeGrafter"/>
</dbReference>
<feature type="compositionally biased region" description="Basic and acidic residues" evidence="2">
    <location>
        <begin position="1171"/>
        <end position="1183"/>
    </location>
</feature>
<reference evidence="3 4" key="1">
    <citation type="submission" date="2014-07" db="EMBL/GenBank/DDBJ databases">
        <title>Draft genome sequence of Thalassospira xianhensis P-4 (MCCC 1A02616).</title>
        <authorList>
            <person name="Lai Q."/>
            <person name="Shao Z."/>
        </authorList>
    </citation>
    <scope>NUCLEOTIDE SEQUENCE [LARGE SCALE GENOMIC DNA]</scope>
    <source>
        <strain evidence="3 4">MCCC 1A02616</strain>
    </source>
</reference>
<dbReference type="SUPFAM" id="SSF52540">
    <property type="entry name" value="P-loop containing nucleoside triphosphate hydrolases"/>
    <property type="match status" value="1"/>
</dbReference>
<feature type="region of interest" description="Disordered" evidence="2">
    <location>
        <begin position="1164"/>
        <end position="1183"/>
    </location>
</feature>
<organism evidence="3 4">
    <name type="scientific">Thalassospira xianhensis MCCC 1A02616</name>
    <dbReference type="NCBI Taxonomy" id="1177929"/>
    <lineage>
        <taxon>Bacteria</taxon>
        <taxon>Pseudomonadati</taxon>
        <taxon>Pseudomonadota</taxon>
        <taxon>Alphaproteobacteria</taxon>
        <taxon>Rhodospirillales</taxon>
        <taxon>Thalassospiraceae</taxon>
        <taxon>Thalassospira</taxon>
    </lineage>
</organism>
<keyword evidence="4" id="KW-1185">Reference proteome</keyword>
<feature type="coiled-coil region" evidence="1">
    <location>
        <begin position="306"/>
        <end position="370"/>
    </location>
</feature>
<evidence type="ECO:0000256" key="1">
    <source>
        <dbReference type="SAM" id="Coils"/>
    </source>
</evidence>
<gene>
    <name evidence="3" type="ORF">TH5_00370</name>
</gene>
<evidence type="ECO:0000313" key="3">
    <source>
        <dbReference type="EMBL" id="RCK07575.1"/>
    </source>
</evidence>
<dbReference type="Proteomes" id="UP000252419">
    <property type="component" value="Unassembled WGS sequence"/>
</dbReference>
<name>A0A367UGZ0_9PROT</name>
<protein>
    <submittedName>
        <fullName evidence="3">Uncharacterized protein</fullName>
    </submittedName>
</protein>